<dbReference type="EMBL" id="BTSX01000005">
    <property type="protein sequence ID" value="GMS97991.1"/>
    <property type="molecule type" value="Genomic_DNA"/>
</dbReference>
<evidence type="ECO:0000313" key="2">
    <source>
        <dbReference type="Proteomes" id="UP001432027"/>
    </source>
</evidence>
<organism evidence="1 2">
    <name type="scientific">Pristionchus entomophagus</name>
    <dbReference type="NCBI Taxonomy" id="358040"/>
    <lineage>
        <taxon>Eukaryota</taxon>
        <taxon>Metazoa</taxon>
        <taxon>Ecdysozoa</taxon>
        <taxon>Nematoda</taxon>
        <taxon>Chromadorea</taxon>
        <taxon>Rhabditida</taxon>
        <taxon>Rhabditina</taxon>
        <taxon>Diplogasteromorpha</taxon>
        <taxon>Diplogasteroidea</taxon>
        <taxon>Neodiplogasteridae</taxon>
        <taxon>Pristionchus</taxon>
    </lineage>
</organism>
<dbReference type="AlphaFoldDB" id="A0AAV5TUN9"/>
<gene>
    <name evidence="1" type="ORF">PENTCL1PPCAC_20166</name>
</gene>
<accession>A0AAV5TUN9</accession>
<protein>
    <submittedName>
        <fullName evidence="1">Uncharacterized protein</fullName>
    </submittedName>
</protein>
<name>A0AAV5TUN9_9BILA</name>
<reference evidence="1" key="1">
    <citation type="submission" date="2023-10" db="EMBL/GenBank/DDBJ databases">
        <title>Genome assembly of Pristionchus species.</title>
        <authorList>
            <person name="Yoshida K."/>
            <person name="Sommer R.J."/>
        </authorList>
    </citation>
    <scope>NUCLEOTIDE SEQUENCE</scope>
    <source>
        <strain evidence="1">RS0144</strain>
    </source>
</reference>
<evidence type="ECO:0000313" key="1">
    <source>
        <dbReference type="EMBL" id="GMS97991.1"/>
    </source>
</evidence>
<keyword evidence="2" id="KW-1185">Reference proteome</keyword>
<comment type="caution">
    <text evidence="1">The sequence shown here is derived from an EMBL/GenBank/DDBJ whole genome shotgun (WGS) entry which is preliminary data.</text>
</comment>
<dbReference type="Proteomes" id="UP001432027">
    <property type="component" value="Unassembled WGS sequence"/>
</dbReference>
<sequence>SLKIQVLELTGATATKNMLFEQMFGHTLLLELRSSGTVTIIEGSPITAHARPSPVTSIEDLNNTSNGVLGPIFIKTV</sequence>
<proteinExistence type="predicted"/>
<feature type="non-terminal residue" evidence="1">
    <location>
        <position position="1"/>
    </location>
</feature>
<feature type="non-terminal residue" evidence="1">
    <location>
        <position position="77"/>
    </location>
</feature>